<proteinExistence type="predicted"/>
<evidence type="ECO:0000259" key="5">
    <source>
        <dbReference type="Pfam" id="PF24568"/>
    </source>
</evidence>
<reference evidence="6 7" key="1">
    <citation type="submission" date="2023-03" db="EMBL/GenBank/DDBJ databases">
        <title>Bacillus Genome Sequencing.</title>
        <authorList>
            <person name="Dunlap C."/>
        </authorList>
    </citation>
    <scope>NUCLEOTIDE SEQUENCE [LARGE SCALE GENOMIC DNA]</scope>
    <source>
        <strain evidence="6 7">B-23453</strain>
    </source>
</reference>
<evidence type="ECO:0000313" key="7">
    <source>
        <dbReference type="Proteomes" id="UP001341444"/>
    </source>
</evidence>
<evidence type="ECO:0000259" key="4">
    <source>
        <dbReference type="Pfam" id="PF06725"/>
    </source>
</evidence>
<feature type="compositionally biased region" description="Polar residues" evidence="3">
    <location>
        <begin position="268"/>
        <end position="283"/>
    </location>
</feature>
<dbReference type="RefSeq" id="WP_066266506.1">
    <property type="nucleotide sequence ID" value="NZ_JARMAB010000023.1"/>
</dbReference>
<evidence type="ECO:0000313" key="6">
    <source>
        <dbReference type="EMBL" id="MED1204520.1"/>
    </source>
</evidence>
<keyword evidence="7" id="KW-1185">Reference proteome</keyword>
<evidence type="ECO:0000256" key="2">
    <source>
        <dbReference type="SAM" id="Coils"/>
    </source>
</evidence>
<keyword evidence="2" id="KW-0175">Coiled coil</keyword>
<keyword evidence="1" id="KW-0732">Signal</keyword>
<dbReference type="InterPro" id="IPR051933">
    <property type="entry name" value="Resuscitation_pf_RpfB"/>
</dbReference>
<dbReference type="PANTHER" id="PTHR39160">
    <property type="entry name" value="CELL WALL-BINDING PROTEIN YOCH"/>
    <property type="match status" value="1"/>
</dbReference>
<dbReference type="SUPFAM" id="SSF90257">
    <property type="entry name" value="Myosin rod fragments"/>
    <property type="match status" value="1"/>
</dbReference>
<dbReference type="Gene3D" id="6.10.250.3150">
    <property type="match status" value="1"/>
</dbReference>
<dbReference type="PANTHER" id="PTHR39160:SF6">
    <property type="entry name" value="CELL WALL-BINDING PROTEIN YOCH"/>
    <property type="match status" value="1"/>
</dbReference>
<comment type="caution">
    <text evidence="6">The sequence shown here is derived from an EMBL/GenBank/DDBJ whole genome shotgun (WGS) entry which is preliminary data.</text>
</comment>
<evidence type="ECO:0000256" key="3">
    <source>
        <dbReference type="SAM" id="MobiDB-lite"/>
    </source>
</evidence>
<feature type="domain" description="Peptidoglycan hydrolase PcsB coiled-coil" evidence="5">
    <location>
        <begin position="103"/>
        <end position="176"/>
    </location>
</feature>
<feature type="coiled-coil region" evidence="2">
    <location>
        <begin position="164"/>
        <end position="254"/>
    </location>
</feature>
<protein>
    <submittedName>
        <fullName evidence="6">3D domain-containing protein</fullName>
    </submittedName>
</protein>
<dbReference type="Pfam" id="PF06725">
    <property type="entry name" value="3D"/>
    <property type="match status" value="1"/>
</dbReference>
<dbReference type="Pfam" id="PF24568">
    <property type="entry name" value="CC_PcsB"/>
    <property type="match status" value="1"/>
</dbReference>
<dbReference type="InterPro" id="IPR010611">
    <property type="entry name" value="3D_dom"/>
</dbReference>
<dbReference type="Proteomes" id="UP001341444">
    <property type="component" value="Unassembled WGS sequence"/>
</dbReference>
<dbReference type="InterPro" id="IPR059180">
    <property type="entry name" value="3D_YorM"/>
</dbReference>
<name>A0ABU6MIM1_9BACI</name>
<sequence length="378" mass="41854">MQYIRRSFVTFLTIVLCISATIGVYAKTNQSTLHNAQNKLEQNQTLIQNKEAQKQQVSQEMNQAQQEWNSIQAVIDKNKQDVAVTEQKIKQTNQLIEQKKEEIVKLEDKVLARKNIIKERLVALQQSDRINIVIDTLLNADSFGDFVNRISAVSTLFNADDDIIKEQKDDIAKIQEDKKAIDKKQASLQEDQSQLLAKQNELQANLKAKQMKLNELKSSYSSINKDLSAANQSKSSLQAKISDIQSALQKEEQAAQAQAKQIAVQPANQTPPQSVSNDSSPSGSKEFYVTATAYSHDDTKGDITTLGYNIATNPNMKLIAVDPSVIPLGKKVWVEGYGIAIAGDTGGAIQGNRIDILMPNSQAALNFGRQTVKVIILN</sequence>
<gene>
    <name evidence="6" type="ORF">P4T90_15835</name>
</gene>
<dbReference type="EMBL" id="JARMAB010000023">
    <property type="protein sequence ID" value="MED1204520.1"/>
    <property type="molecule type" value="Genomic_DNA"/>
</dbReference>
<feature type="compositionally biased region" description="Low complexity" evidence="3">
    <location>
        <begin position="257"/>
        <end position="267"/>
    </location>
</feature>
<dbReference type="SUPFAM" id="SSF50685">
    <property type="entry name" value="Barwin-like endoglucanases"/>
    <property type="match status" value="1"/>
</dbReference>
<feature type="domain" description="3D" evidence="4">
    <location>
        <begin position="319"/>
        <end position="378"/>
    </location>
</feature>
<dbReference type="CDD" id="cd14667">
    <property type="entry name" value="3D_containing_proteins"/>
    <property type="match status" value="1"/>
</dbReference>
<evidence type="ECO:0000256" key="1">
    <source>
        <dbReference type="ARBA" id="ARBA00022729"/>
    </source>
</evidence>
<feature type="coiled-coil region" evidence="2">
    <location>
        <begin position="33"/>
        <end position="109"/>
    </location>
</feature>
<feature type="region of interest" description="Disordered" evidence="3">
    <location>
        <begin position="257"/>
        <end position="284"/>
    </location>
</feature>
<accession>A0ABU6MIM1</accession>
<organism evidence="6 7">
    <name type="scientific">Heyndrickxia acidicola</name>
    <dbReference type="NCBI Taxonomy" id="209389"/>
    <lineage>
        <taxon>Bacteria</taxon>
        <taxon>Bacillati</taxon>
        <taxon>Bacillota</taxon>
        <taxon>Bacilli</taxon>
        <taxon>Bacillales</taxon>
        <taxon>Bacillaceae</taxon>
        <taxon>Heyndrickxia</taxon>
    </lineage>
</organism>
<dbReference type="InterPro" id="IPR057309">
    <property type="entry name" value="PcsB_CC"/>
</dbReference>
<dbReference type="InterPro" id="IPR036908">
    <property type="entry name" value="RlpA-like_sf"/>
</dbReference>